<dbReference type="InterPro" id="IPR007219">
    <property type="entry name" value="XnlR_reg_dom"/>
</dbReference>
<dbReference type="PANTHER" id="PTHR40626:SF10">
    <property type="entry name" value="C2H2-TYPE DOMAIN-CONTAINING PROTEIN"/>
    <property type="match status" value="1"/>
</dbReference>
<evidence type="ECO:0000313" key="9">
    <source>
        <dbReference type="EMBL" id="BCR87685.1"/>
    </source>
</evidence>
<evidence type="ECO:0000256" key="6">
    <source>
        <dbReference type="ARBA" id="ARBA00023242"/>
    </source>
</evidence>
<dbReference type="EMBL" id="AP024419">
    <property type="protein sequence ID" value="BCR87685.1"/>
    <property type="molecule type" value="Genomic_DNA"/>
</dbReference>
<evidence type="ECO:0000256" key="2">
    <source>
        <dbReference type="ARBA" id="ARBA00022723"/>
    </source>
</evidence>
<accession>A0A7R7VN78</accession>
<dbReference type="RefSeq" id="XP_043136207.1">
    <property type="nucleotide sequence ID" value="XM_043278427.1"/>
</dbReference>
<dbReference type="AlphaFoldDB" id="A0A7R7VN78"/>
<dbReference type="GeneID" id="66982044"/>
<dbReference type="Pfam" id="PF04082">
    <property type="entry name" value="Fungal_trans"/>
    <property type="match status" value="1"/>
</dbReference>
<reference evidence="9" key="2">
    <citation type="submission" date="2021-02" db="EMBL/GenBank/DDBJ databases">
        <title>Aspergillus chevalieri M1 genome sequence.</title>
        <authorList>
            <person name="Kadooka C."/>
            <person name="Mori K."/>
            <person name="Futagami T."/>
        </authorList>
    </citation>
    <scope>NUCLEOTIDE SEQUENCE</scope>
    <source>
        <strain evidence="9">M1</strain>
    </source>
</reference>
<evidence type="ECO:0000256" key="5">
    <source>
        <dbReference type="ARBA" id="ARBA00022833"/>
    </source>
</evidence>
<dbReference type="PANTHER" id="PTHR40626">
    <property type="entry name" value="MIP31509P"/>
    <property type="match status" value="1"/>
</dbReference>
<proteinExistence type="predicted"/>
<dbReference type="GO" id="GO:0008270">
    <property type="term" value="F:zinc ion binding"/>
    <property type="evidence" value="ECO:0007669"/>
    <property type="project" value="UniProtKB-KW"/>
</dbReference>
<organism evidence="9 10">
    <name type="scientific">Aspergillus chevalieri</name>
    <name type="common">Eurotium chevalieri</name>
    <dbReference type="NCBI Taxonomy" id="182096"/>
    <lineage>
        <taxon>Eukaryota</taxon>
        <taxon>Fungi</taxon>
        <taxon>Dikarya</taxon>
        <taxon>Ascomycota</taxon>
        <taxon>Pezizomycotina</taxon>
        <taxon>Eurotiomycetes</taxon>
        <taxon>Eurotiomycetidae</taxon>
        <taxon>Eurotiales</taxon>
        <taxon>Aspergillaceae</taxon>
        <taxon>Aspergillus</taxon>
        <taxon>Aspergillus subgen. Aspergillus</taxon>
    </lineage>
</organism>
<evidence type="ECO:0000256" key="4">
    <source>
        <dbReference type="ARBA" id="ARBA00022771"/>
    </source>
</evidence>
<evidence type="ECO:0000259" key="8">
    <source>
        <dbReference type="Pfam" id="PF04082"/>
    </source>
</evidence>
<keyword evidence="6" id="KW-0539">Nucleus</keyword>
<dbReference type="InterPro" id="IPR051059">
    <property type="entry name" value="VerF-like"/>
</dbReference>
<dbReference type="GO" id="GO:0000785">
    <property type="term" value="C:chromatin"/>
    <property type="evidence" value="ECO:0007669"/>
    <property type="project" value="TreeGrafter"/>
</dbReference>
<feature type="compositionally biased region" description="Polar residues" evidence="7">
    <location>
        <begin position="1"/>
        <end position="18"/>
    </location>
</feature>
<feature type="domain" description="Xylanolytic transcriptional activator regulatory" evidence="8">
    <location>
        <begin position="180"/>
        <end position="469"/>
    </location>
</feature>
<comment type="subcellular location">
    <subcellularLocation>
        <location evidence="1">Nucleus</location>
    </subcellularLocation>
</comment>
<keyword evidence="4" id="KW-0863">Zinc-finger</keyword>
<dbReference type="GO" id="GO:0000978">
    <property type="term" value="F:RNA polymerase II cis-regulatory region sequence-specific DNA binding"/>
    <property type="evidence" value="ECO:0007669"/>
    <property type="project" value="InterPro"/>
</dbReference>
<dbReference type="KEGG" id="ache:ACHE_40249A"/>
<name>A0A7R7VN78_ASPCH</name>
<evidence type="ECO:0000256" key="3">
    <source>
        <dbReference type="ARBA" id="ARBA00022737"/>
    </source>
</evidence>
<feature type="compositionally biased region" description="Polar residues" evidence="7">
    <location>
        <begin position="31"/>
        <end position="49"/>
    </location>
</feature>
<protein>
    <recommendedName>
        <fullName evidence="8">Xylanolytic transcriptional activator regulatory domain-containing protein</fullName>
    </recommendedName>
</protein>
<sequence length="683" mass="77575">MTGNSSDAQDSESRNSNAAFIEPISWGLPGTRNTPSESVEQQGQSTEYQSAGDGSLLDAYDPLQDFEYFSHSLGLTSDWALPSEFDISRIMVREPIYHLLPTSSVSHERQEYSASSQQNHPLTQFPVERDAVGEFGVLTFPVLKITEEHRSRLLQSLVQFQTTVTNFVMPSPHSLTRFVNAFFDGFYPHAALVHIPTFKLDNCDPEIILAMAALGAQYRHEYRKGTLLFYAAKAILQDKALEMERKITNRNLSSRTTEPLTDSRHDSYNELMREARCALYLIFFATWHREPDIVREAFNLQSFLARCVRESRLYEDDEALQNATTDWHVWVEQESQRRIKLFSFAFLNLQSIAFNVPPVILSDEINLRLPCSCMEWLAPSYERWATIRGPGHQEQMRFQDALAQLARISQDPSSIDSQPVPSTLANYILLHALIQRILLMYQAFHFNSDGQHPLLLSQKDEIRNSLRAWTSQWQRAPESSLDPRNPNGPVPFTSTVLLGLAYIRLAFNIGSYGTLRSRDPEQIANKLLDLPRLPGGPHLLPAILHATHALSIPVKLGISFVSRGHTYVSSIQHSLCGMEFAVFISKWLHCISECRTRRSLDEHEIRLINWISDIVEEGRTSGDEDLCPGPVSPSDCLHLAYAAVKLWARLIKGNEQWAILRIIGESLDIYADLCKEKYTPILS</sequence>
<evidence type="ECO:0000256" key="7">
    <source>
        <dbReference type="SAM" id="MobiDB-lite"/>
    </source>
</evidence>
<keyword evidence="3" id="KW-0677">Repeat</keyword>
<reference evidence="9" key="1">
    <citation type="submission" date="2021-01" db="EMBL/GenBank/DDBJ databases">
        <authorList>
            <consortium name="Aspergillus chevalieri M1 genome sequencing consortium"/>
            <person name="Kazuki M."/>
            <person name="Futagami T."/>
        </authorList>
    </citation>
    <scope>NUCLEOTIDE SEQUENCE</scope>
    <source>
        <strain evidence="9">M1</strain>
    </source>
</reference>
<dbReference type="Proteomes" id="UP000637239">
    <property type="component" value="Chromosome 4"/>
</dbReference>
<feature type="region of interest" description="Disordered" evidence="7">
    <location>
        <begin position="1"/>
        <end position="54"/>
    </location>
</feature>
<evidence type="ECO:0000256" key="1">
    <source>
        <dbReference type="ARBA" id="ARBA00004123"/>
    </source>
</evidence>
<keyword evidence="10" id="KW-1185">Reference proteome</keyword>
<dbReference type="GO" id="GO:0000981">
    <property type="term" value="F:DNA-binding transcription factor activity, RNA polymerase II-specific"/>
    <property type="evidence" value="ECO:0007669"/>
    <property type="project" value="InterPro"/>
</dbReference>
<evidence type="ECO:0000313" key="10">
    <source>
        <dbReference type="Proteomes" id="UP000637239"/>
    </source>
</evidence>
<gene>
    <name evidence="9" type="ORF">ACHE_40249A</name>
</gene>
<dbReference type="CDD" id="cd12148">
    <property type="entry name" value="fungal_TF_MHR"/>
    <property type="match status" value="1"/>
</dbReference>
<keyword evidence="2" id="KW-0479">Metal-binding</keyword>
<keyword evidence="5" id="KW-0862">Zinc</keyword>
<dbReference type="GO" id="GO:0006351">
    <property type="term" value="P:DNA-templated transcription"/>
    <property type="evidence" value="ECO:0007669"/>
    <property type="project" value="InterPro"/>
</dbReference>
<dbReference type="GO" id="GO:0005634">
    <property type="term" value="C:nucleus"/>
    <property type="evidence" value="ECO:0007669"/>
    <property type="project" value="UniProtKB-SubCell"/>
</dbReference>